<protein>
    <recommendedName>
        <fullName evidence="3">DUF2288 domain-containing protein</fullName>
    </recommendedName>
</protein>
<evidence type="ECO:0000313" key="1">
    <source>
        <dbReference type="EMBL" id="KEI72889.1"/>
    </source>
</evidence>
<reference evidence="1 2" key="1">
    <citation type="submission" date="2014-06" db="EMBL/GenBank/DDBJ databases">
        <title>Whole Genome Sequences of Three Symbiotic Endozoicomonas Bacteria.</title>
        <authorList>
            <person name="Neave M.J."/>
            <person name="Apprill A."/>
            <person name="Voolstra C.R."/>
        </authorList>
    </citation>
    <scope>NUCLEOTIDE SEQUENCE [LARGE SCALE GENOMIC DNA]</scope>
    <source>
        <strain evidence="1 2">DSM 22380</strain>
    </source>
</reference>
<sequence length="106" mass="12175">MSESVSRETLEKAKLNQETSKIAWSELQRYFAQGVVLRVDDSLDLIDVSYQVSVDNKSAVEAWVEQGVLGAVSDEQAQSWFADDRELWAVVVRPWVLVQERVQERF</sequence>
<evidence type="ECO:0000313" key="2">
    <source>
        <dbReference type="Proteomes" id="UP000027997"/>
    </source>
</evidence>
<accession>A0A081KFG3</accession>
<dbReference type="InterPro" id="IPR018741">
    <property type="entry name" value="DUF2288"/>
</dbReference>
<dbReference type="AlphaFoldDB" id="A0A081KFG3"/>
<organism evidence="1 2">
    <name type="scientific">Endozoicomonas elysicola</name>
    <dbReference type="NCBI Taxonomy" id="305900"/>
    <lineage>
        <taxon>Bacteria</taxon>
        <taxon>Pseudomonadati</taxon>
        <taxon>Pseudomonadota</taxon>
        <taxon>Gammaproteobacteria</taxon>
        <taxon>Oceanospirillales</taxon>
        <taxon>Endozoicomonadaceae</taxon>
        <taxon>Endozoicomonas</taxon>
    </lineage>
</organism>
<comment type="caution">
    <text evidence="1">The sequence shown here is derived from an EMBL/GenBank/DDBJ whole genome shotgun (WGS) entry which is preliminary data.</text>
</comment>
<dbReference type="EMBL" id="JOJP01000001">
    <property type="protein sequence ID" value="KEI72889.1"/>
    <property type="molecule type" value="Genomic_DNA"/>
</dbReference>
<proteinExistence type="predicted"/>
<evidence type="ECO:0008006" key="3">
    <source>
        <dbReference type="Google" id="ProtNLM"/>
    </source>
</evidence>
<gene>
    <name evidence="1" type="ORF">GV64_21110</name>
</gene>
<dbReference type="eggNOG" id="COG5626">
    <property type="taxonomic scope" value="Bacteria"/>
</dbReference>
<dbReference type="Proteomes" id="UP000027997">
    <property type="component" value="Unassembled WGS sequence"/>
</dbReference>
<dbReference type="Pfam" id="PF10052">
    <property type="entry name" value="DUF2288"/>
    <property type="match status" value="1"/>
</dbReference>
<name>A0A081KFG3_9GAMM</name>
<dbReference type="RefSeq" id="WP_020581579.1">
    <property type="nucleotide sequence ID" value="NZ_JOJP01000001.1"/>
</dbReference>
<keyword evidence="2" id="KW-1185">Reference proteome</keyword>
<dbReference type="STRING" id="305900.GV64_21110"/>